<dbReference type="AlphaFoldDB" id="A0A813EEF4"/>
<dbReference type="EMBL" id="CAJNNV010010687">
    <property type="protein sequence ID" value="CAE8598927.1"/>
    <property type="molecule type" value="Genomic_DNA"/>
</dbReference>
<protein>
    <submittedName>
        <fullName evidence="2">Uncharacterized protein</fullName>
    </submittedName>
</protein>
<keyword evidence="3" id="KW-1185">Reference proteome</keyword>
<evidence type="ECO:0000313" key="2">
    <source>
        <dbReference type="EMBL" id="CAE8598927.1"/>
    </source>
</evidence>
<feature type="region of interest" description="Disordered" evidence="1">
    <location>
        <begin position="304"/>
        <end position="329"/>
    </location>
</feature>
<gene>
    <name evidence="2" type="ORF">PGLA1383_LOCUS17323</name>
</gene>
<evidence type="ECO:0000256" key="1">
    <source>
        <dbReference type="SAM" id="MobiDB-lite"/>
    </source>
</evidence>
<organism evidence="2 3">
    <name type="scientific">Polarella glacialis</name>
    <name type="common">Dinoflagellate</name>
    <dbReference type="NCBI Taxonomy" id="89957"/>
    <lineage>
        <taxon>Eukaryota</taxon>
        <taxon>Sar</taxon>
        <taxon>Alveolata</taxon>
        <taxon>Dinophyceae</taxon>
        <taxon>Suessiales</taxon>
        <taxon>Suessiaceae</taxon>
        <taxon>Polarella</taxon>
    </lineage>
</organism>
<evidence type="ECO:0000313" key="3">
    <source>
        <dbReference type="Proteomes" id="UP000654075"/>
    </source>
</evidence>
<accession>A0A813EEF4</accession>
<dbReference type="OrthoDB" id="442658at2759"/>
<comment type="caution">
    <text evidence="2">The sequence shown here is derived from an EMBL/GenBank/DDBJ whole genome shotgun (WGS) entry which is preliminary data.</text>
</comment>
<dbReference type="Proteomes" id="UP000654075">
    <property type="component" value="Unassembled WGS sequence"/>
</dbReference>
<proteinExistence type="predicted"/>
<feature type="compositionally biased region" description="Pro residues" evidence="1">
    <location>
        <begin position="318"/>
        <end position="329"/>
    </location>
</feature>
<reference evidence="2" key="1">
    <citation type="submission" date="2021-02" db="EMBL/GenBank/DDBJ databases">
        <authorList>
            <person name="Dougan E. K."/>
            <person name="Rhodes N."/>
            <person name="Thang M."/>
            <person name="Chan C."/>
        </authorList>
    </citation>
    <scope>NUCLEOTIDE SEQUENCE</scope>
</reference>
<name>A0A813EEF4_POLGL</name>
<sequence>MAKTPAPLQKNTKEETFGVLCDDFKLRKKVYEAILAADIQDLEEFRFYFTEESQVAPWIAKIADLGKPDIQATRLRRAWYAVRKQGEFRDTDKSKAPIADLDEMLDDDELNDTKAKFWRRYKLRFPPEVMPADSLVSRLHREMRKRLFMVFNLWLVKSLMHQVTSTRKRQKLGDNLYTDATEEGEFPSSAKDVKTYLAKPLTYLVAISLAGIHPVRGIAEGAVAENTLGSASNKFVQVPLDIVLAYYFRAVKAVAMQPYSHQLAWLERTCTEERSVWVQRFRESTDDLGDVTVSVTQMGDAQWYQNGGHMAPTTPQTKSPPPPPPTPPPAVQLTAAEVTGQVETLAGKKVMLSANGRKLCKRFNLGQCHNQNCNQGLHRCAVLLKNGRVCQAPAHRASTCPTKKGMP</sequence>